<dbReference type="PANTHER" id="PTHR21198">
    <property type="entry name" value="GLUTAMATE RACEMASE"/>
    <property type="match status" value="1"/>
</dbReference>
<comment type="function">
    <text evidence="7">Provides the (R)-glutamate required for cell wall biosynthesis.</text>
</comment>
<accession>A0A9X1B800</accession>
<dbReference type="PANTHER" id="PTHR21198:SF2">
    <property type="entry name" value="GLUTAMATE RACEMASE"/>
    <property type="match status" value="1"/>
</dbReference>
<dbReference type="Gene3D" id="3.40.50.1860">
    <property type="match status" value="2"/>
</dbReference>
<evidence type="ECO:0000256" key="4">
    <source>
        <dbReference type="ARBA" id="ARBA00022984"/>
    </source>
</evidence>
<dbReference type="GO" id="GO:0008360">
    <property type="term" value="P:regulation of cell shape"/>
    <property type="evidence" value="ECO:0007669"/>
    <property type="project" value="UniProtKB-KW"/>
</dbReference>
<dbReference type="Pfam" id="PF01177">
    <property type="entry name" value="Asp_Glu_race"/>
    <property type="match status" value="1"/>
</dbReference>
<keyword evidence="9" id="KW-1185">Reference proteome</keyword>
<feature type="active site" description="Proton donor/acceptor" evidence="7">
    <location>
        <position position="79"/>
    </location>
</feature>
<comment type="caution">
    <text evidence="8">The sequence shown here is derived from an EMBL/GenBank/DDBJ whole genome shotgun (WGS) entry which is preliminary data.</text>
</comment>
<dbReference type="HAMAP" id="MF_00258">
    <property type="entry name" value="Glu_racemase"/>
    <property type="match status" value="1"/>
</dbReference>
<comment type="similarity">
    <text evidence="7">Belongs to the aspartate/glutamate racemases family.</text>
</comment>
<dbReference type="NCBIfam" id="TIGR00067">
    <property type="entry name" value="glut_race"/>
    <property type="match status" value="1"/>
</dbReference>
<dbReference type="InterPro" id="IPR001920">
    <property type="entry name" value="Asp/Glu_race"/>
</dbReference>
<feature type="binding site" evidence="7">
    <location>
        <begin position="80"/>
        <end position="81"/>
    </location>
    <ligand>
        <name>substrate</name>
    </ligand>
</feature>
<evidence type="ECO:0000313" key="8">
    <source>
        <dbReference type="EMBL" id="MBK1643446.1"/>
    </source>
</evidence>
<evidence type="ECO:0000313" key="9">
    <source>
        <dbReference type="Proteomes" id="UP001138802"/>
    </source>
</evidence>
<evidence type="ECO:0000256" key="3">
    <source>
        <dbReference type="ARBA" id="ARBA00022960"/>
    </source>
</evidence>
<dbReference type="InterPro" id="IPR015942">
    <property type="entry name" value="Asp/Glu/hydantoin_racemase"/>
</dbReference>
<comment type="pathway">
    <text evidence="7">Cell wall biogenesis; peptidoglycan biosynthesis.</text>
</comment>
<sequence>MDAVTTTARHPIGVFDSGVGGLSVLAEIRRALPDEDLLYVADSAYAPYGDQALAMIEGRSVAISSFLLTQGAKAIVVACNTATGVAARVLRSRFKVPVIAMEPAVKPAVARTRSGVVGVLATRRTLMSETFAQLRERLDTSVMILPQACPGLVERVEAGDLDGKHTRALLLSYLEPLLYRGADTLVLGCTHYPHLSATIRDLVGPEIQLLDSGAAVARQVRRRLAEQGLVAPPGRPGRTRFWTSGQPDRIAPVMARLWGAEVALELLSPAVCGADVAADWPPERSANWIGSAASDSVC</sequence>
<dbReference type="Proteomes" id="UP001138802">
    <property type="component" value="Unassembled WGS sequence"/>
</dbReference>
<evidence type="ECO:0000256" key="5">
    <source>
        <dbReference type="ARBA" id="ARBA00023235"/>
    </source>
</evidence>
<dbReference type="EC" id="5.1.1.3" evidence="2 7"/>
<keyword evidence="4 7" id="KW-0573">Peptidoglycan synthesis</keyword>
<gene>
    <name evidence="7" type="primary">murI</name>
    <name evidence="8" type="ORF">CKO25_01990</name>
</gene>
<dbReference type="GO" id="GO:0008881">
    <property type="term" value="F:glutamate racemase activity"/>
    <property type="evidence" value="ECO:0007669"/>
    <property type="project" value="UniProtKB-UniRule"/>
</dbReference>
<evidence type="ECO:0000256" key="6">
    <source>
        <dbReference type="ARBA" id="ARBA00023316"/>
    </source>
</evidence>
<dbReference type="PROSITE" id="PS00924">
    <property type="entry name" value="ASP_GLU_RACEMASE_2"/>
    <property type="match status" value="1"/>
</dbReference>
<reference evidence="8 9" key="1">
    <citation type="journal article" date="2020" name="Microorganisms">
        <title>Osmotic Adaptation and Compatible Solute Biosynthesis of Phototrophic Bacteria as Revealed from Genome Analyses.</title>
        <authorList>
            <person name="Imhoff J.F."/>
            <person name="Rahn T."/>
            <person name="Kunzel S."/>
            <person name="Keller A."/>
            <person name="Neulinger S.C."/>
        </authorList>
    </citation>
    <scope>NUCLEOTIDE SEQUENCE [LARGE SCALE GENOMIC DNA]</scope>
    <source>
        <strain evidence="8 9">DSM 21303</strain>
    </source>
</reference>
<dbReference type="RefSeq" id="WP_200386204.1">
    <property type="nucleotide sequence ID" value="NZ_NRSD01000001.1"/>
</dbReference>
<dbReference type="AlphaFoldDB" id="A0A9X1B800"/>
<name>A0A9X1B800_9GAMM</name>
<dbReference type="GO" id="GO:0009252">
    <property type="term" value="P:peptidoglycan biosynthetic process"/>
    <property type="evidence" value="ECO:0007669"/>
    <property type="project" value="UniProtKB-UniRule"/>
</dbReference>
<keyword evidence="5 7" id="KW-0413">Isomerase</keyword>
<protein>
    <recommendedName>
        <fullName evidence="2 7">Glutamate racemase</fullName>
        <ecNumber evidence="2 7">5.1.1.3</ecNumber>
    </recommendedName>
</protein>
<feature type="binding site" evidence="7">
    <location>
        <begin position="48"/>
        <end position="49"/>
    </location>
    <ligand>
        <name>substrate</name>
    </ligand>
</feature>
<dbReference type="EMBL" id="NRSD01000001">
    <property type="protein sequence ID" value="MBK1643446.1"/>
    <property type="molecule type" value="Genomic_DNA"/>
</dbReference>
<dbReference type="InterPro" id="IPR004391">
    <property type="entry name" value="Glu_race"/>
</dbReference>
<feature type="active site" description="Proton donor/acceptor" evidence="7">
    <location>
        <position position="189"/>
    </location>
</feature>
<proteinExistence type="inferred from homology"/>
<feature type="binding site" evidence="7">
    <location>
        <begin position="190"/>
        <end position="191"/>
    </location>
    <ligand>
        <name>substrate</name>
    </ligand>
</feature>
<dbReference type="SUPFAM" id="SSF53681">
    <property type="entry name" value="Aspartate/glutamate racemase"/>
    <property type="match status" value="2"/>
</dbReference>
<dbReference type="InterPro" id="IPR033134">
    <property type="entry name" value="Asp/Glu_racemase_AS_2"/>
</dbReference>
<evidence type="ECO:0000256" key="1">
    <source>
        <dbReference type="ARBA" id="ARBA00001602"/>
    </source>
</evidence>
<keyword evidence="6 7" id="KW-0961">Cell wall biogenesis/degradation</keyword>
<feature type="binding site" evidence="7">
    <location>
        <begin position="16"/>
        <end position="17"/>
    </location>
    <ligand>
        <name>substrate</name>
    </ligand>
</feature>
<keyword evidence="3 7" id="KW-0133">Cell shape</keyword>
<comment type="catalytic activity">
    <reaction evidence="1 7">
        <text>L-glutamate = D-glutamate</text>
        <dbReference type="Rhea" id="RHEA:12813"/>
        <dbReference type="ChEBI" id="CHEBI:29985"/>
        <dbReference type="ChEBI" id="CHEBI:29986"/>
        <dbReference type="EC" id="5.1.1.3"/>
    </reaction>
</comment>
<evidence type="ECO:0000256" key="7">
    <source>
        <dbReference type="HAMAP-Rule" id="MF_00258"/>
    </source>
</evidence>
<organism evidence="8 9">
    <name type="scientific">Thiocapsa imhoffii</name>
    <dbReference type="NCBI Taxonomy" id="382777"/>
    <lineage>
        <taxon>Bacteria</taxon>
        <taxon>Pseudomonadati</taxon>
        <taxon>Pseudomonadota</taxon>
        <taxon>Gammaproteobacteria</taxon>
        <taxon>Chromatiales</taxon>
        <taxon>Chromatiaceae</taxon>
        <taxon>Thiocapsa</taxon>
    </lineage>
</organism>
<dbReference type="GO" id="GO:0071555">
    <property type="term" value="P:cell wall organization"/>
    <property type="evidence" value="ECO:0007669"/>
    <property type="project" value="UniProtKB-KW"/>
</dbReference>
<dbReference type="FunFam" id="3.40.50.1860:FF:000001">
    <property type="entry name" value="Glutamate racemase"/>
    <property type="match status" value="1"/>
</dbReference>
<evidence type="ECO:0000256" key="2">
    <source>
        <dbReference type="ARBA" id="ARBA00013090"/>
    </source>
</evidence>